<evidence type="ECO:0000313" key="3">
    <source>
        <dbReference type="EMBL" id="ANA76280.1"/>
    </source>
</evidence>
<feature type="compositionally biased region" description="Polar residues" evidence="1">
    <location>
        <begin position="127"/>
        <end position="152"/>
    </location>
</feature>
<evidence type="ECO:0000313" key="2">
    <source>
        <dbReference type="EMBL" id="ANA76274.1"/>
    </source>
</evidence>
<proteinExistence type="predicted"/>
<name>A0A166V2M2_9GEMI</name>
<accession>A0A166V2M2</accession>
<protein>
    <submittedName>
        <fullName evidence="2">V3</fullName>
    </submittedName>
</protein>
<reference evidence="2" key="1">
    <citation type="journal article" date="2016" name="Virology">
        <title>Molecular characterization and prevalence of two capulaviruses: Alfalfa leaf curl virus from France and Euphorbia caput-medusae latent virus from South Africa.</title>
        <authorList>
            <person name="Bernardo P."/>
            <person name="Muhire B."/>
            <person name="Francois S."/>
            <person name="Deshoux M."/>
            <person name="Hartnady P."/>
            <person name="Farkas K."/>
            <person name="Kraberger S."/>
            <person name="Filloux D."/>
            <person name="Fernandez E."/>
            <person name="Galzi S."/>
            <person name="Ferdinand R."/>
            <person name="Granier M."/>
            <person name="Marais A."/>
            <person name="Monge Blasco P."/>
            <person name="Candresse T."/>
            <person name="Escriu F."/>
            <person name="Varsani A."/>
            <person name="Harkins G.W."/>
            <person name="Martin D.P."/>
            <person name="Roumagnac P."/>
        </authorList>
    </citation>
    <scope>NUCLEOTIDE SEQUENCE</scope>
    <source>
        <strain evidence="3">PB14_GS8</strain>
        <strain evidence="2">VAU14_LUZ142</strain>
    </source>
</reference>
<dbReference type="EMBL" id="KT214373">
    <property type="protein sequence ID" value="ANA76274.1"/>
    <property type="molecule type" value="Genomic_DNA"/>
</dbReference>
<organism evidence="2">
    <name type="scientific">Capulavirus medicagonis</name>
    <dbReference type="NCBI Taxonomy" id="1306546"/>
    <lineage>
        <taxon>Viruses</taxon>
        <taxon>Monodnaviria</taxon>
        <taxon>Shotokuvirae</taxon>
        <taxon>Cressdnaviricota</taxon>
        <taxon>Repensiviricetes</taxon>
        <taxon>Geplafuvirales</taxon>
        <taxon>Geminiviridae</taxon>
        <taxon>Capulavirus</taxon>
    </lineage>
</organism>
<feature type="region of interest" description="Disordered" evidence="1">
    <location>
        <begin position="114"/>
        <end position="152"/>
    </location>
</feature>
<sequence>MESRLYLLEELPATYGKLQGFCTDLFLGEQIRKASELKMFREAQMYMVLRQAFRRSQRNKAPWPWPSKVAQFNMDLALTISRAKQISEEAQLLVDYKKKIEDGSHEIRENVWIGPGPFLGSEEGENDSSLSTNTTWADSEAQLSSEDPICSS</sequence>
<evidence type="ECO:0000256" key="1">
    <source>
        <dbReference type="SAM" id="MobiDB-lite"/>
    </source>
</evidence>
<dbReference type="EMBL" id="KT214374">
    <property type="protein sequence ID" value="ANA76280.1"/>
    <property type="molecule type" value="Genomic_DNA"/>
</dbReference>